<gene>
    <name evidence="5" type="ORF">GCM10010357_69370</name>
</gene>
<organism evidence="5 6">
    <name type="scientific">Streptomyces luteireticuli</name>
    <dbReference type="NCBI Taxonomy" id="173858"/>
    <lineage>
        <taxon>Bacteria</taxon>
        <taxon>Bacillati</taxon>
        <taxon>Actinomycetota</taxon>
        <taxon>Actinomycetes</taxon>
        <taxon>Kitasatosporales</taxon>
        <taxon>Streptomycetaceae</taxon>
        <taxon>Streptomyces</taxon>
    </lineage>
</organism>
<dbReference type="Gene3D" id="1.10.860.10">
    <property type="entry name" value="DNAb Helicase, Chain A"/>
    <property type="match status" value="2"/>
</dbReference>
<evidence type="ECO:0000256" key="1">
    <source>
        <dbReference type="ARBA" id="ARBA00022705"/>
    </source>
</evidence>
<sequence length="392" mass="42407">MSAGLQGLPGRDVIVLAEQALLGALLVQPPTLTAVSGWVEPEHFYLPHHTSLYSAMCHLAKAGHPAVAEAHPTAEQGLEWVQQAIARGAEETPALTPTYAHALISTCPQPKHASAYGHMVLADHTRRTVTEHAARLGQAVRESRGSDTGMALVCSRADELADVLEQLTHRWRPHPGSLPRIETSAPSTQSEDIEGRVQDERVFLSAAANRPAVLTEVRAYLTAEDFADPVHQQLFRALAALDHRGGPIDPVIVVWEAQQRGVFARTTATPDDVLAICERSGADPAYWAARVIHHALLSTATDAATHIERLAANTTVTPHQLISASRRTLADLTAVRLRSRRARGEVAPRQSTEPRRRPLPVAPSHMPSRASSPRQPTSLSPSAPIARSSSRR</sequence>
<keyword evidence="1" id="KW-0235">DNA replication</keyword>
<dbReference type="InterPro" id="IPR036185">
    <property type="entry name" value="DNA_heli_DnaB-like_N_sf"/>
</dbReference>
<keyword evidence="2" id="KW-0238">DNA-binding</keyword>
<feature type="domain" description="DNA helicase DnaB-like N-terminal" evidence="4">
    <location>
        <begin position="198"/>
        <end position="265"/>
    </location>
</feature>
<accession>A0ABP3J2D4</accession>
<dbReference type="PANTHER" id="PTHR30153:SF2">
    <property type="entry name" value="REPLICATIVE DNA HELICASE"/>
    <property type="match status" value="1"/>
</dbReference>
<dbReference type="Proteomes" id="UP001500879">
    <property type="component" value="Unassembled WGS sequence"/>
</dbReference>
<dbReference type="PANTHER" id="PTHR30153">
    <property type="entry name" value="REPLICATIVE DNA HELICASE DNAB"/>
    <property type="match status" value="1"/>
</dbReference>
<dbReference type="Pfam" id="PF00772">
    <property type="entry name" value="DnaB"/>
    <property type="match status" value="2"/>
</dbReference>
<dbReference type="InterPro" id="IPR007693">
    <property type="entry name" value="DNA_helicase_DnaB-like_N"/>
</dbReference>
<evidence type="ECO:0000256" key="3">
    <source>
        <dbReference type="SAM" id="MobiDB-lite"/>
    </source>
</evidence>
<comment type="caution">
    <text evidence="5">The sequence shown here is derived from an EMBL/GenBank/DDBJ whole genome shotgun (WGS) entry which is preliminary data.</text>
</comment>
<dbReference type="EMBL" id="BAAABX010000091">
    <property type="protein sequence ID" value="GAA0438106.1"/>
    <property type="molecule type" value="Genomic_DNA"/>
</dbReference>
<evidence type="ECO:0000313" key="5">
    <source>
        <dbReference type="EMBL" id="GAA0438106.1"/>
    </source>
</evidence>
<evidence type="ECO:0000256" key="2">
    <source>
        <dbReference type="ARBA" id="ARBA00023125"/>
    </source>
</evidence>
<dbReference type="SUPFAM" id="SSF48024">
    <property type="entry name" value="N-terminal domain of DnaB helicase"/>
    <property type="match status" value="2"/>
</dbReference>
<keyword evidence="6" id="KW-1185">Reference proteome</keyword>
<evidence type="ECO:0000313" key="6">
    <source>
        <dbReference type="Proteomes" id="UP001500879"/>
    </source>
</evidence>
<dbReference type="RefSeq" id="WP_344032927.1">
    <property type="nucleotide sequence ID" value="NZ_BAAABX010000091.1"/>
</dbReference>
<dbReference type="InterPro" id="IPR016136">
    <property type="entry name" value="DNA_helicase_N/primase_C"/>
</dbReference>
<evidence type="ECO:0000259" key="4">
    <source>
        <dbReference type="Pfam" id="PF00772"/>
    </source>
</evidence>
<reference evidence="6" key="1">
    <citation type="journal article" date="2019" name="Int. J. Syst. Evol. Microbiol.">
        <title>The Global Catalogue of Microorganisms (GCM) 10K type strain sequencing project: providing services to taxonomists for standard genome sequencing and annotation.</title>
        <authorList>
            <consortium name="The Broad Institute Genomics Platform"/>
            <consortium name="The Broad Institute Genome Sequencing Center for Infectious Disease"/>
            <person name="Wu L."/>
            <person name="Ma J."/>
        </authorList>
    </citation>
    <scope>NUCLEOTIDE SEQUENCE [LARGE SCALE GENOMIC DNA]</scope>
    <source>
        <strain evidence="6">JCM 4788</strain>
    </source>
</reference>
<feature type="compositionally biased region" description="Low complexity" evidence="3">
    <location>
        <begin position="378"/>
        <end position="392"/>
    </location>
</feature>
<feature type="domain" description="DNA helicase DnaB-like N-terminal" evidence="4">
    <location>
        <begin position="17"/>
        <end position="66"/>
    </location>
</feature>
<feature type="compositionally biased region" description="Basic and acidic residues" evidence="3">
    <location>
        <begin position="342"/>
        <end position="356"/>
    </location>
</feature>
<name>A0ABP3J2D4_9ACTN</name>
<proteinExistence type="predicted"/>
<feature type="region of interest" description="Disordered" evidence="3">
    <location>
        <begin position="340"/>
        <end position="392"/>
    </location>
</feature>
<protein>
    <submittedName>
        <fullName evidence="5">DnaB-like helicase N-terminal domain-containing protein</fullName>
    </submittedName>
</protein>